<accession>A0A2P5E2D3</accession>
<name>A0A2P5E2D3_PARAD</name>
<dbReference type="InterPro" id="IPR023395">
    <property type="entry name" value="MCP_dom_sf"/>
</dbReference>
<keyword evidence="4 9" id="KW-0812">Transmembrane</keyword>
<comment type="subcellular location">
    <subcellularLocation>
        <location evidence="1">Mitochondrion membrane</location>
        <topology evidence="1">Multi-pass membrane protein</topology>
    </subcellularLocation>
</comment>
<evidence type="ECO:0000256" key="3">
    <source>
        <dbReference type="ARBA" id="ARBA00022448"/>
    </source>
</evidence>
<evidence type="ECO:0000313" key="11">
    <source>
        <dbReference type="EMBL" id="PON79688.1"/>
    </source>
</evidence>
<feature type="repeat" description="Solcar" evidence="9">
    <location>
        <begin position="104"/>
        <end position="255"/>
    </location>
</feature>
<evidence type="ECO:0000256" key="1">
    <source>
        <dbReference type="ARBA" id="ARBA00004225"/>
    </source>
</evidence>
<dbReference type="GO" id="GO:0022857">
    <property type="term" value="F:transmembrane transporter activity"/>
    <property type="evidence" value="ECO:0007669"/>
    <property type="project" value="TreeGrafter"/>
</dbReference>
<organism evidence="11 12">
    <name type="scientific">Parasponia andersonii</name>
    <name type="common">Sponia andersonii</name>
    <dbReference type="NCBI Taxonomy" id="3476"/>
    <lineage>
        <taxon>Eukaryota</taxon>
        <taxon>Viridiplantae</taxon>
        <taxon>Streptophyta</taxon>
        <taxon>Embryophyta</taxon>
        <taxon>Tracheophyta</taxon>
        <taxon>Spermatophyta</taxon>
        <taxon>Magnoliopsida</taxon>
        <taxon>eudicotyledons</taxon>
        <taxon>Gunneridae</taxon>
        <taxon>Pentapetalae</taxon>
        <taxon>rosids</taxon>
        <taxon>fabids</taxon>
        <taxon>Rosales</taxon>
        <taxon>Cannabaceae</taxon>
        <taxon>Parasponia</taxon>
    </lineage>
</organism>
<dbReference type="Gene3D" id="1.50.40.10">
    <property type="entry name" value="Mitochondrial carrier domain"/>
    <property type="match status" value="2"/>
</dbReference>
<evidence type="ECO:0000256" key="10">
    <source>
        <dbReference type="RuleBase" id="RU000488"/>
    </source>
</evidence>
<dbReference type="Proteomes" id="UP000237105">
    <property type="component" value="Unassembled WGS sequence"/>
</dbReference>
<evidence type="ECO:0000256" key="9">
    <source>
        <dbReference type="PROSITE-ProRule" id="PRU00282"/>
    </source>
</evidence>
<evidence type="ECO:0000256" key="5">
    <source>
        <dbReference type="ARBA" id="ARBA00022737"/>
    </source>
</evidence>
<keyword evidence="7" id="KW-0496">Mitochondrion</keyword>
<comment type="caution">
    <text evidence="11">The sequence shown here is derived from an EMBL/GenBank/DDBJ whole genome shotgun (WGS) entry which is preliminary data.</text>
</comment>
<dbReference type="Pfam" id="PF00153">
    <property type="entry name" value="Mito_carr"/>
    <property type="match status" value="2"/>
</dbReference>
<sequence length="382" mass="41834">MDELLRNQIFVIHTIAAAGSVTLGTALTYPFDTVKVIVQVGSGAGKPLTANQALDRVRYLSGYSGLYSGFSWLALGRIFGFGARFGTYEIMTAYFKDGREYNYLSLSEALRAGMVAGVAESVISSPFELMKLREQVTSASRVPNYSSVRKKRVVAPLIEKLLHGYTPDKKALNYSVDLLSTLTNKHSNMTGALEAYPWMMTGSGTPPSVCNVRRLPDIISLEGWRSLWRGLRPGIVRDSVYGGIFFTTWQFLHQAMADWKAIGMNPVPSIYEDISLSPLAVSLAAGLSGSVAGAASHCFDTAKCRSLCTVLPKFVSLERKLLKWKRPGTRFERFTGIHPADRKVLFNGIGLRMARCGIASFVVVGSYFLTVNSLVAKGNRLA</sequence>
<dbReference type="GO" id="GO:0031966">
    <property type="term" value="C:mitochondrial membrane"/>
    <property type="evidence" value="ECO:0007669"/>
    <property type="project" value="UniProtKB-SubCell"/>
</dbReference>
<feature type="repeat" description="Solcar" evidence="9">
    <location>
        <begin position="8"/>
        <end position="94"/>
    </location>
</feature>
<keyword evidence="8 9" id="KW-0472">Membrane</keyword>
<evidence type="ECO:0000256" key="7">
    <source>
        <dbReference type="ARBA" id="ARBA00023128"/>
    </source>
</evidence>
<dbReference type="InterPro" id="IPR018108">
    <property type="entry name" value="MCP_transmembrane"/>
</dbReference>
<keyword evidence="3 10" id="KW-0813">Transport</keyword>
<proteinExistence type="inferred from homology"/>
<keyword evidence="6" id="KW-1133">Transmembrane helix</keyword>
<dbReference type="SUPFAM" id="SSF103506">
    <property type="entry name" value="Mitochondrial carrier"/>
    <property type="match status" value="1"/>
</dbReference>
<evidence type="ECO:0000256" key="8">
    <source>
        <dbReference type="ARBA" id="ARBA00023136"/>
    </source>
</evidence>
<dbReference type="AlphaFoldDB" id="A0A2P5E2D3"/>
<reference evidence="12" key="1">
    <citation type="submission" date="2016-06" db="EMBL/GenBank/DDBJ databases">
        <title>Parallel loss of symbiosis genes in relatives of nitrogen-fixing non-legume Parasponia.</title>
        <authorList>
            <person name="Van Velzen R."/>
            <person name="Holmer R."/>
            <person name="Bu F."/>
            <person name="Rutten L."/>
            <person name="Van Zeijl A."/>
            <person name="Liu W."/>
            <person name="Santuari L."/>
            <person name="Cao Q."/>
            <person name="Sharma T."/>
            <person name="Shen D."/>
            <person name="Roswanjaya Y."/>
            <person name="Wardhani T."/>
            <person name="Kalhor M.S."/>
            <person name="Jansen J."/>
            <person name="Van den Hoogen J."/>
            <person name="Gungor B."/>
            <person name="Hartog M."/>
            <person name="Hontelez J."/>
            <person name="Verver J."/>
            <person name="Yang W.-C."/>
            <person name="Schijlen E."/>
            <person name="Repin R."/>
            <person name="Schilthuizen M."/>
            <person name="Schranz E."/>
            <person name="Heidstra R."/>
            <person name="Miyata K."/>
            <person name="Fedorova E."/>
            <person name="Kohlen W."/>
            <person name="Bisseling T."/>
            <person name="Smit S."/>
            <person name="Geurts R."/>
        </authorList>
    </citation>
    <scope>NUCLEOTIDE SEQUENCE [LARGE SCALE GENOMIC DNA]</scope>
    <source>
        <strain evidence="12">cv. WU1-14</strain>
    </source>
</reference>
<evidence type="ECO:0000256" key="2">
    <source>
        <dbReference type="ARBA" id="ARBA00006375"/>
    </source>
</evidence>
<dbReference type="OrthoDB" id="44467at2759"/>
<dbReference type="PANTHER" id="PTHR45624">
    <property type="entry name" value="MITOCHONDRIAL BASIC AMINO ACIDS TRANSPORTER-RELATED"/>
    <property type="match status" value="1"/>
</dbReference>
<comment type="similarity">
    <text evidence="2 10">Belongs to the mitochondrial carrier (TC 2.A.29) family.</text>
</comment>
<evidence type="ECO:0000313" key="12">
    <source>
        <dbReference type="Proteomes" id="UP000237105"/>
    </source>
</evidence>
<dbReference type="PANTHER" id="PTHR45624:SF36">
    <property type="entry name" value="S-ADENOSYLMETHIONINE CARRIER 2, CHLOROPLASTIC-RELATED"/>
    <property type="match status" value="1"/>
</dbReference>
<dbReference type="EMBL" id="JXTB01000003">
    <property type="protein sequence ID" value="PON79688.1"/>
    <property type="molecule type" value="Genomic_DNA"/>
</dbReference>
<protein>
    <submittedName>
        <fullName evidence="11">Mitochondrial substrate/solute carrier</fullName>
    </submittedName>
</protein>
<keyword evidence="12" id="KW-1185">Reference proteome</keyword>
<dbReference type="InterPro" id="IPR050567">
    <property type="entry name" value="Mitochondrial_Carrier"/>
</dbReference>
<dbReference type="PROSITE" id="PS50920">
    <property type="entry name" value="SOLCAR"/>
    <property type="match status" value="2"/>
</dbReference>
<evidence type="ECO:0000256" key="4">
    <source>
        <dbReference type="ARBA" id="ARBA00022692"/>
    </source>
</evidence>
<gene>
    <name evidence="11" type="ORF">PanWU01x14_009200</name>
</gene>
<keyword evidence="5" id="KW-0677">Repeat</keyword>
<dbReference type="STRING" id="3476.A0A2P5E2D3"/>
<evidence type="ECO:0000256" key="6">
    <source>
        <dbReference type="ARBA" id="ARBA00022989"/>
    </source>
</evidence>